<dbReference type="KEGG" id="ehx:EMIHUDRAFT_309514"/>
<organism evidence="1 2">
    <name type="scientific">Emiliania huxleyi (strain CCMP1516)</name>
    <dbReference type="NCBI Taxonomy" id="280463"/>
    <lineage>
        <taxon>Eukaryota</taxon>
        <taxon>Haptista</taxon>
        <taxon>Haptophyta</taxon>
        <taxon>Prymnesiophyceae</taxon>
        <taxon>Isochrysidales</taxon>
        <taxon>Noelaerhabdaceae</taxon>
        <taxon>Emiliania</taxon>
    </lineage>
</organism>
<dbReference type="Proteomes" id="UP000013827">
    <property type="component" value="Unassembled WGS sequence"/>
</dbReference>
<dbReference type="RefSeq" id="XP_005785630.1">
    <property type="nucleotide sequence ID" value="XM_005785573.1"/>
</dbReference>
<dbReference type="GeneID" id="17253470"/>
<dbReference type="HOGENOM" id="CLU_2781231_0_0_1"/>
<evidence type="ECO:0000313" key="1">
    <source>
        <dbReference type="EnsemblProtists" id="EOD33201"/>
    </source>
</evidence>
<reference evidence="1" key="2">
    <citation type="submission" date="2024-10" db="UniProtKB">
        <authorList>
            <consortium name="EnsemblProtists"/>
        </authorList>
    </citation>
    <scope>IDENTIFICATION</scope>
</reference>
<dbReference type="RefSeq" id="XP_005759724.1">
    <property type="nucleotide sequence ID" value="XM_005759667.1"/>
</dbReference>
<dbReference type="AlphaFoldDB" id="A0A0D3KBR6"/>
<sequence length="69" mass="7451">MLDGHYSAERCVELKKYDEFPVDGAAMPRKGAYLRGTTKGGMHVFNIAAVTCAIGQQLLVEEGRLAAGH</sequence>
<accession>A0A0D3KBR6</accession>
<dbReference type="EnsemblProtists" id="EOD33201">
    <property type="protein sequence ID" value="EOD33201"/>
    <property type="gene ID" value="EMIHUDRAFT_309514"/>
</dbReference>
<keyword evidence="2" id="KW-1185">Reference proteome</keyword>
<dbReference type="PaxDb" id="2903-EOD07295"/>
<dbReference type="EnsemblProtists" id="EOD07295">
    <property type="protein sequence ID" value="EOD07295"/>
    <property type="gene ID" value="EMIHUDRAFT_350943"/>
</dbReference>
<dbReference type="KEGG" id="ehx:EMIHUDRAFT_350943"/>
<evidence type="ECO:0000313" key="2">
    <source>
        <dbReference type="Proteomes" id="UP000013827"/>
    </source>
</evidence>
<name>A0A0D3KBR6_EMIH1</name>
<dbReference type="GeneID" id="17278472"/>
<protein>
    <submittedName>
        <fullName evidence="1">Uncharacterized protein</fullName>
    </submittedName>
</protein>
<reference evidence="2" key="1">
    <citation type="journal article" date="2013" name="Nature">
        <title>Pan genome of the phytoplankton Emiliania underpins its global distribution.</title>
        <authorList>
            <person name="Read B.A."/>
            <person name="Kegel J."/>
            <person name="Klute M.J."/>
            <person name="Kuo A."/>
            <person name="Lefebvre S.C."/>
            <person name="Maumus F."/>
            <person name="Mayer C."/>
            <person name="Miller J."/>
            <person name="Monier A."/>
            <person name="Salamov A."/>
            <person name="Young J."/>
            <person name="Aguilar M."/>
            <person name="Claverie J.M."/>
            <person name="Frickenhaus S."/>
            <person name="Gonzalez K."/>
            <person name="Herman E.K."/>
            <person name="Lin Y.C."/>
            <person name="Napier J."/>
            <person name="Ogata H."/>
            <person name="Sarno A.F."/>
            <person name="Shmutz J."/>
            <person name="Schroeder D."/>
            <person name="de Vargas C."/>
            <person name="Verret F."/>
            <person name="von Dassow P."/>
            <person name="Valentin K."/>
            <person name="Van de Peer Y."/>
            <person name="Wheeler G."/>
            <person name="Dacks J.B."/>
            <person name="Delwiche C.F."/>
            <person name="Dyhrman S.T."/>
            <person name="Glockner G."/>
            <person name="John U."/>
            <person name="Richards T."/>
            <person name="Worden A.Z."/>
            <person name="Zhang X."/>
            <person name="Grigoriev I.V."/>
            <person name="Allen A.E."/>
            <person name="Bidle K."/>
            <person name="Borodovsky M."/>
            <person name="Bowler C."/>
            <person name="Brownlee C."/>
            <person name="Cock J.M."/>
            <person name="Elias M."/>
            <person name="Gladyshev V.N."/>
            <person name="Groth M."/>
            <person name="Guda C."/>
            <person name="Hadaegh A."/>
            <person name="Iglesias-Rodriguez M.D."/>
            <person name="Jenkins J."/>
            <person name="Jones B.M."/>
            <person name="Lawson T."/>
            <person name="Leese F."/>
            <person name="Lindquist E."/>
            <person name="Lobanov A."/>
            <person name="Lomsadze A."/>
            <person name="Malik S.B."/>
            <person name="Marsh M.E."/>
            <person name="Mackinder L."/>
            <person name="Mock T."/>
            <person name="Mueller-Roeber B."/>
            <person name="Pagarete A."/>
            <person name="Parker M."/>
            <person name="Probert I."/>
            <person name="Quesneville H."/>
            <person name="Raines C."/>
            <person name="Rensing S.A."/>
            <person name="Riano-Pachon D.M."/>
            <person name="Richier S."/>
            <person name="Rokitta S."/>
            <person name="Shiraiwa Y."/>
            <person name="Soanes D.M."/>
            <person name="van der Giezen M."/>
            <person name="Wahlund T.M."/>
            <person name="Williams B."/>
            <person name="Wilson W."/>
            <person name="Wolfe G."/>
            <person name="Wurch L.L."/>
        </authorList>
    </citation>
    <scope>NUCLEOTIDE SEQUENCE</scope>
</reference>
<proteinExistence type="predicted"/>